<accession>A0A6S6M094</accession>
<dbReference type="EMBL" id="AP023213">
    <property type="protein sequence ID" value="BCG46959.1"/>
    <property type="molecule type" value="Genomic_DNA"/>
</dbReference>
<dbReference type="InterPro" id="IPR052029">
    <property type="entry name" value="PpiD_chaperone"/>
</dbReference>
<evidence type="ECO:0000313" key="14">
    <source>
        <dbReference type="EMBL" id="BCG46959.1"/>
    </source>
</evidence>
<evidence type="ECO:0000256" key="5">
    <source>
        <dbReference type="ARBA" id="ARBA00022989"/>
    </source>
</evidence>
<gene>
    <name evidence="14" type="ORF">GEOBRER4_n1778</name>
</gene>
<dbReference type="PANTHER" id="PTHR47529:SF1">
    <property type="entry name" value="PERIPLASMIC CHAPERONE PPID"/>
    <property type="match status" value="1"/>
</dbReference>
<evidence type="ECO:0000256" key="1">
    <source>
        <dbReference type="ARBA" id="ARBA00004382"/>
    </source>
</evidence>
<dbReference type="Gene3D" id="3.10.50.40">
    <property type="match status" value="1"/>
</dbReference>
<dbReference type="Pfam" id="PF13145">
    <property type="entry name" value="Rotamase_2"/>
    <property type="match status" value="2"/>
</dbReference>
<evidence type="ECO:0000256" key="4">
    <source>
        <dbReference type="ARBA" id="ARBA00022692"/>
    </source>
</evidence>
<dbReference type="RefSeq" id="WP_185245053.1">
    <property type="nucleotide sequence ID" value="NZ_AP023213.1"/>
</dbReference>
<sequence length="526" mass="57603">MLGIMRKYKQSILIKIVFVVIVLSFIGTIFLVWGRGGDESANGPAGYAAMVDGTKISMEDFQKNYYRTRNLYEQIYGRSLTPEMEKQMGIKKATIESMVESILALKEAKNMGVKVTKDEVAAEIAKVPSFQNNGVFDFNLYQQTLKTNRVTPKDFEESQEQDILIQKARNKVKEKATVTDADVMQEFKKQNDKVDLQYVSFSPADVKGSIKLTDAELDMYLQDHQAEFKTPEQVSIAYTLVSPASLASKVSVTPEEAQNYYQKNIDRYQGKGGILPFAEVKDQATADAQKAKAARETYEKVAETANKFRAQGNLDAAAQALGSKVEKTALFTAQAPAAAIAGETELVARAFALKQNELGGPVETAKGIYLLKVIDKKPSAVPPLAQVRAKVEQKLLEVKGAEVAKKKAEEALQQLAKGGAAAKESGNFGYSATGAIPTVGTSPELMEAAFALTPANPVAKQPVKVGERWYAVKLKNRVEAPTTDFAKASAGIKQALLPKKQQEELDKWMKGLRAKAKIEINPTIKD</sequence>
<evidence type="ECO:0000313" key="15">
    <source>
        <dbReference type="Proteomes" id="UP000515472"/>
    </source>
</evidence>
<dbReference type="GO" id="GO:0005886">
    <property type="term" value="C:plasma membrane"/>
    <property type="evidence" value="ECO:0007669"/>
    <property type="project" value="UniProtKB-SubCell"/>
</dbReference>
<comment type="similarity">
    <text evidence="8">Belongs to the PpiD chaperone family.</text>
</comment>
<organism evidence="14 15">
    <name type="scientific">Citrifermentans bremense</name>
    <dbReference type="NCBI Taxonomy" id="60035"/>
    <lineage>
        <taxon>Bacteria</taxon>
        <taxon>Pseudomonadati</taxon>
        <taxon>Thermodesulfobacteriota</taxon>
        <taxon>Desulfuromonadia</taxon>
        <taxon>Geobacterales</taxon>
        <taxon>Geobacteraceae</taxon>
        <taxon>Citrifermentans</taxon>
    </lineage>
</organism>
<evidence type="ECO:0000256" key="11">
    <source>
        <dbReference type="SAM" id="Coils"/>
    </source>
</evidence>
<feature type="domain" description="PpiC" evidence="13">
    <location>
        <begin position="252"/>
        <end position="388"/>
    </location>
</feature>
<dbReference type="GO" id="GO:0003755">
    <property type="term" value="F:peptidyl-prolyl cis-trans isomerase activity"/>
    <property type="evidence" value="ECO:0007669"/>
    <property type="project" value="InterPro"/>
</dbReference>
<proteinExistence type="inferred from homology"/>
<dbReference type="InterPro" id="IPR027304">
    <property type="entry name" value="Trigger_fact/SurA_dom_sf"/>
</dbReference>
<dbReference type="InterPro" id="IPR000297">
    <property type="entry name" value="PPIase_PpiC"/>
</dbReference>
<dbReference type="KEGG" id="gbn:GEOBRER4_17090"/>
<keyword evidence="4 12" id="KW-0812">Transmembrane</keyword>
<dbReference type="PANTHER" id="PTHR47529">
    <property type="entry name" value="PEPTIDYL-PROLYL CIS-TRANS ISOMERASE D"/>
    <property type="match status" value="1"/>
</dbReference>
<comment type="subcellular location">
    <subcellularLocation>
        <location evidence="1">Cell inner membrane</location>
        <topology evidence="1">Single-pass type II membrane protein</topology>
        <orientation evidence="1">Periplasmic side</orientation>
    </subcellularLocation>
</comment>
<dbReference type="AlphaFoldDB" id="A0A6S6M094"/>
<dbReference type="Gene3D" id="1.10.4030.10">
    <property type="entry name" value="Porin chaperone SurA, peptide-binding domain"/>
    <property type="match status" value="1"/>
</dbReference>
<evidence type="ECO:0000256" key="3">
    <source>
        <dbReference type="ARBA" id="ARBA00022519"/>
    </source>
</evidence>
<feature type="domain" description="PpiC" evidence="13">
    <location>
        <begin position="401"/>
        <end position="488"/>
    </location>
</feature>
<keyword evidence="14" id="KW-0413">Isomerase</keyword>
<evidence type="ECO:0000256" key="7">
    <source>
        <dbReference type="ARBA" id="ARBA00023186"/>
    </source>
</evidence>
<dbReference type="InterPro" id="IPR046357">
    <property type="entry name" value="PPIase_dom_sf"/>
</dbReference>
<evidence type="ECO:0000256" key="10">
    <source>
        <dbReference type="ARBA" id="ARBA00042775"/>
    </source>
</evidence>
<dbReference type="Proteomes" id="UP000515472">
    <property type="component" value="Chromosome"/>
</dbReference>
<dbReference type="Pfam" id="PF13624">
    <property type="entry name" value="SurA_N_3"/>
    <property type="match status" value="1"/>
</dbReference>
<evidence type="ECO:0000256" key="9">
    <source>
        <dbReference type="ARBA" id="ARBA00040743"/>
    </source>
</evidence>
<feature type="transmembrane region" description="Helical" evidence="12">
    <location>
        <begin position="12"/>
        <end position="33"/>
    </location>
</feature>
<evidence type="ECO:0000256" key="6">
    <source>
        <dbReference type="ARBA" id="ARBA00023136"/>
    </source>
</evidence>
<feature type="coiled-coil region" evidence="11">
    <location>
        <begin position="391"/>
        <end position="418"/>
    </location>
</feature>
<keyword evidence="7" id="KW-0143">Chaperone</keyword>
<keyword evidence="15" id="KW-1185">Reference proteome</keyword>
<keyword evidence="6 12" id="KW-0472">Membrane</keyword>
<dbReference type="SUPFAM" id="SSF109998">
    <property type="entry name" value="Triger factor/SurA peptide-binding domain-like"/>
    <property type="match status" value="1"/>
</dbReference>
<reference evidence="14 15" key="1">
    <citation type="submission" date="2020-06" db="EMBL/GenBank/DDBJ databases">
        <title>Interaction of electrochemicaly active bacteria, Geobacter bremensis R4 on different carbon anode.</title>
        <authorList>
            <person name="Meng L."/>
            <person name="Yoshida N."/>
        </authorList>
    </citation>
    <scope>NUCLEOTIDE SEQUENCE [LARGE SCALE GENOMIC DNA]</scope>
    <source>
        <strain evidence="14 15">R4</strain>
    </source>
</reference>
<keyword evidence="2" id="KW-1003">Cell membrane</keyword>
<evidence type="ECO:0000259" key="13">
    <source>
        <dbReference type="Pfam" id="PF13145"/>
    </source>
</evidence>
<keyword evidence="3" id="KW-0997">Cell inner membrane</keyword>
<protein>
    <recommendedName>
        <fullName evidence="9">Periplasmic chaperone PpiD</fullName>
    </recommendedName>
    <alternativeName>
        <fullName evidence="10">Periplasmic folding chaperone</fullName>
    </alternativeName>
</protein>
<evidence type="ECO:0000256" key="12">
    <source>
        <dbReference type="SAM" id="Phobius"/>
    </source>
</evidence>
<keyword evidence="11" id="KW-0175">Coiled coil</keyword>
<evidence type="ECO:0000256" key="8">
    <source>
        <dbReference type="ARBA" id="ARBA00038408"/>
    </source>
</evidence>
<keyword evidence="5 12" id="KW-1133">Transmembrane helix</keyword>
<name>A0A6S6M094_9BACT</name>
<evidence type="ECO:0000256" key="2">
    <source>
        <dbReference type="ARBA" id="ARBA00022475"/>
    </source>
</evidence>